<gene>
    <name evidence="1" type="ORF">Ddye_001945</name>
</gene>
<evidence type="ECO:0000313" key="2">
    <source>
        <dbReference type="Proteomes" id="UP001280121"/>
    </source>
</evidence>
<dbReference type="AlphaFoldDB" id="A0AAE0CTZ8"/>
<keyword evidence="2" id="KW-1185">Reference proteome</keyword>
<accession>A0AAE0CTZ8</accession>
<dbReference type="EMBL" id="JANJYI010000001">
    <property type="protein sequence ID" value="KAK2663371.1"/>
    <property type="molecule type" value="Genomic_DNA"/>
</dbReference>
<evidence type="ECO:0008006" key="3">
    <source>
        <dbReference type="Google" id="ProtNLM"/>
    </source>
</evidence>
<sequence>MGIELKRVKNDRVRQTYKCIGDGCGWKAHSSCMIDGVTLMTKTLVDQYECQRVYNNKDAKVKWIVVKFEKLVMSNHNMDMKVIGDLLRGAIRC</sequence>
<protein>
    <recommendedName>
        <fullName evidence="3">Transposase MuDR plant domain-containing protein</fullName>
    </recommendedName>
</protein>
<proteinExistence type="predicted"/>
<comment type="caution">
    <text evidence="1">The sequence shown here is derived from an EMBL/GenBank/DDBJ whole genome shotgun (WGS) entry which is preliminary data.</text>
</comment>
<evidence type="ECO:0000313" key="1">
    <source>
        <dbReference type="EMBL" id="KAK2663371.1"/>
    </source>
</evidence>
<organism evidence="1 2">
    <name type="scientific">Dipteronia dyeriana</name>
    <dbReference type="NCBI Taxonomy" id="168575"/>
    <lineage>
        <taxon>Eukaryota</taxon>
        <taxon>Viridiplantae</taxon>
        <taxon>Streptophyta</taxon>
        <taxon>Embryophyta</taxon>
        <taxon>Tracheophyta</taxon>
        <taxon>Spermatophyta</taxon>
        <taxon>Magnoliopsida</taxon>
        <taxon>eudicotyledons</taxon>
        <taxon>Gunneridae</taxon>
        <taxon>Pentapetalae</taxon>
        <taxon>rosids</taxon>
        <taxon>malvids</taxon>
        <taxon>Sapindales</taxon>
        <taxon>Sapindaceae</taxon>
        <taxon>Hippocastanoideae</taxon>
        <taxon>Acereae</taxon>
        <taxon>Dipteronia</taxon>
    </lineage>
</organism>
<name>A0AAE0CTZ8_9ROSI</name>
<dbReference type="Proteomes" id="UP001280121">
    <property type="component" value="Unassembled WGS sequence"/>
</dbReference>
<reference evidence="1" key="1">
    <citation type="journal article" date="2023" name="Plant J.">
        <title>Genome sequences and population genomics provide insights into the demographic history, inbreeding, and mutation load of two 'living fossil' tree species of Dipteronia.</title>
        <authorList>
            <person name="Feng Y."/>
            <person name="Comes H.P."/>
            <person name="Chen J."/>
            <person name="Zhu S."/>
            <person name="Lu R."/>
            <person name="Zhang X."/>
            <person name="Li P."/>
            <person name="Qiu J."/>
            <person name="Olsen K.M."/>
            <person name="Qiu Y."/>
        </authorList>
    </citation>
    <scope>NUCLEOTIDE SEQUENCE</scope>
    <source>
        <strain evidence="1">KIB01</strain>
    </source>
</reference>